<evidence type="ECO:0000313" key="1">
    <source>
        <dbReference type="EMBL" id="GBP80169.1"/>
    </source>
</evidence>
<accession>A0A4C1YZX7</accession>
<dbReference type="EMBL" id="BGZK01001449">
    <property type="protein sequence ID" value="GBP80169.1"/>
    <property type="molecule type" value="Genomic_DNA"/>
</dbReference>
<gene>
    <name evidence="1" type="ORF">EVAR_97363_1</name>
</gene>
<keyword evidence="2" id="KW-1185">Reference proteome</keyword>
<comment type="caution">
    <text evidence="1">The sequence shown here is derived from an EMBL/GenBank/DDBJ whole genome shotgun (WGS) entry which is preliminary data.</text>
</comment>
<dbReference type="AlphaFoldDB" id="A0A4C1YZX7"/>
<dbReference type="Proteomes" id="UP000299102">
    <property type="component" value="Unassembled WGS sequence"/>
</dbReference>
<protein>
    <submittedName>
        <fullName evidence="1">Uncharacterized protein</fullName>
    </submittedName>
</protein>
<proteinExistence type="predicted"/>
<evidence type="ECO:0000313" key="2">
    <source>
        <dbReference type="Proteomes" id="UP000299102"/>
    </source>
</evidence>
<sequence>MIFSPSELPLILYHQFSGGVRRRRPPMASRLKGPRKYFYNFILMYDTSVPGNGPASGYVANGVRCVARVSCAPSPGSRRPHYAQVRNRVRRAQCVTMFRAITDRGLVWGVSLGSRPPARAYASVRGFAVGVPREGKSRGMSDEYS</sequence>
<name>A0A4C1YZX7_EUMVA</name>
<organism evidence="1 2">
    <name type="scientific">Eumeta variegata</name>
    <name type="common">Bagworm moth</name>
    <name type="synonym">Eumeta japonica</name>
    <dbReference type="NCBI Taxonomy" id="151549"/>
    <lineage>
        <taxon>Eukaryota</taxon>
        <taxon>Metazoa</taxon>
        <taxon>Ecdysozoa</taxon>
        <taxon>Arthropoda</taxon>
        <taxon>Hexapoda</taxon>
        <taxon>Insecta</taxon>
        <taxon>Pterygota</taxon>
        <taxon>Neoptera</taxon>
        <taxon>Endopterygota</taxon>
        <taxon>Lepidoptera</taxon>
        <taxon>Glossata</taxon>
        <taxon>Ditrysia</taxon>
        <taxon>Tineoidea</taxon>
        <taxon>Psychidae</taxon>
        <taxon>Oiketicinae</taxon>
        <taxon>Eumeta</taxon>
    </lineage>
</organism>
<reference evidence="1 2" key="1">
    <citation type="journal article" date="2019" name="Commun. Biol.">
        <title>The bagworm genome reveals a unique fibroin gene that provides high tensile strength.</title>
        <authorList>
            <person name="Kono N."/>
            <person name="Nakamura H."/>
            <person name="Ohtoshi R."/>
            <person name="Tomita M."/>
            <person name="Numata K."/>
            <person name="Arakawa K."/>
        </authorList>
    </citation>
    <scope>NUCLEOTIDE SEQUENCE [LARGE SCALE GENOMIC DNA]</scope>
</reference>